<feature type="domain" description="Methyl-accepting transducer" evidence="13">
    <location>
        <begin position="95"/>
        <end position="331"/>
    </location>
</feature>
<reference evidence="16" key="1">
    <citation type="submission" date="2019-04" db="EMBL/GenBank/DDBJ databases">
        <title>Genome sequence of Pseudomonas putida 1290, an auxin catabolizing strain.</title>
        <authorList>
            <person name="Laird T.S."/>
            <person name="Leveau J.H.J."/>
        </authorList>
    </citation>
    <scope>NUCLEOTIDE SEQUENCE [LARGE SCALE GENOMIC DNA]</scope>
    <source>
        <strain evidence="16">1290</strain>
    </source>
</reference>
<protein>
    <submittedName>
        <fullName evidence="15">Methyl-accepting chemotaxis protein</fullName>
    </submittedName>
</protein>
<evidence type="ECO:0000256" key="9">
    <source>
        <dbReference type="ARBA" id="ARBA00029447"/>
    </source>
</evidence>
<dbReference type="PROSITE" id="PS50111">
    <property type="entry name" value="CHEMOTAXIS_TRANSDUC_2"/>
    <property type="match status" value="1"/>
</dbReference>
<evidence type="ECO:0000256" key="8">
    <source>
        <dbReference type="ARBA" id="ARBA00023224"/>
    </source>
</evidence>
<dbReference type="GO" id="GO:0004888">
    <property type="term" value="F:transmembrane signaling receptor activity"/>
    <property type="evidence" value="ECO:0007669"/>
    <property type="project" value="InterPro"/>
</dbReference>
<feature type="region of interest" description="Disordered" evidence="11">
    <location>
        <begin position="97"/>
        <end position="117"/>
    </location>
</feature>
<evidence type="ECO:0000256" key="2">
    <source>
        <dbReference type="ARBA" id="ARBA00022475"/>
    </source>
</evidence>
<proteinExistence type="inferred from homology"/>
<comment type="similarity">
    <text evidence="9">Belongs to the methyl-accepting chemotaxis (MCP) protein family.</text>
</comment>
<name>A0A4D6XL21_PSEPU</name>
<dbReference type="InterPro" id="IPR003660">
    <property type="entry name" value="HAMP_dom"/>
</dbReference>
<dbReference type="PROSITE" id="PS50885">
    <property type="entry name" value="HAMP"/>
    <property type="match status" value="1"/>
</dbReference>
<evidence type="ECO:0000313" key="16">
    <source>
        <dbReference type="Proteomes" id="UP000298551"/>
    </source>
</evidence>
<evidence type="ECO:0000256" key="4">
    <source>
        <dbReference type="ARBA" id="ARBA00022500"/>
    </source>
</evidence>
<dbReference type="CDD" id="cd06225">
    <property type="entry name" value="HAMP"/>
    <property type="match status" value="1"/>
</dbReference>
<keyword evidence="3" id="KW-0488">Methylation</keyword>
<keyword evidence="6 12" id="KW-1133">Transmembrane helix</keyword>
<keyword evidence="8 10" id="KW-0807">Transducer</keyword>
<evidence type="ECO:0000256" key="7">
    <source>
        <dbReference type="ARBA" id="ARBA00023136"/>
    </source>
</evidence>
<keyword evidence="5 12" id="KW-0812">Transmembrane</keyword>
<dbReference type="PANTHER" id="PTHR32089">
    <property type="entry name" value="METHYL-ACCEPTING CHEMOTAXIS PROTEIN MCPB"/>
    <property type="match status" value="1"/>
</dbReference>
<dbReference type="PANTHER" id="PTHR32089:SF120">
    <property type="entry name" value="METHYL-ACCEPTING CHEMOTAXIS PROTEIN TLPQ"/>
    <property type="match status" value="1"/>
</dbReference>
<feature type="transmembrane region" description="Helical" evidence="12">
    <location>
        <begin position="12"/>
        <end position="35"/>
    </location>
</feature>
<dbReference type="FunFam" id="1.10.287.950:FF:000001">
    <property type="entry name" value="Methyl-accepting chemotaxis sensory transducer"/>
    <property type="match status" value="1"/>
</dbReference>
<dbReference type="InterPro" id="IPR004090">
    <property type="entry name" value="Chemotax_Me-accpt_rcpt"/>
</dbReference>
<keyword evidence="7 12" id="KW-0472">Membrane</keyword>
<gene>
    <name evidence="15" type="ORF">E6B08_12530</name>
</gene>
<dbReference type="Pfam" id="PF00672">
    <property type="entry name" value="HAMP"/>
    <property type="match status" value="1"/>
</dbReference>
<dbReference type="SMART" id="SM00283">
    <property type="entry name" value="MA"/>
    <property type="match status" value="1"/>
</dbReference>
<accession>A0A4D6XL21</accession>
<sequence>MQQQMQAQQVRSLAMEVGLGLLLAVAGIAMMAWVARSVTRPIQRVAALLDEIADGDGDLTRRLAYPRRDELGRLSAAFDRFLDRLQPVIAQVQQAVHDTQHSADQSQRIASRTSQGMQQQVGEIEQMATALHEMSATAQTAAHSAAQAADAARHAESATGNGVQVIERSTQGIRELASGMSDAMQRLQALTASSEQIGSVLDVILAIARQTNLLALNAAIEAARAGDAGRGFAVVADEVRGLAQRTQASVEEIGLVIANLREGTRDVTAAMQHSNSQAHHNVEQTQQALAVLAEIRQAVAIITDMNVQIACAAEEQSSVAEEINRNVEAVRNVVTTLSGEAEQSSAISQQLNGLAVRQQGLIQRFKA</sequence>
<dbReference type="SMART" id="SM00304">
    <property type="entry name" value="HAMP"/>
    <property type="match status" value="1"/>
</dbReference>
<evidence type="ECO:0000256" key="1">
    <source>
        <dbReference type="ARBA" id="ARBA00004651"/>
    </source>
</evidence>
<evidence type="ECO:0000256" key="3">
    <source>
        <dbReference type="ARBA" id="ARBA00022481"/>
    </source>
</evidence>
<evidence type="ECO:0000259" key="13">
    <source>
        <dbReference type="PROSITE" id="PS50111"/>
    </source>
</evidence>
<evidence type="ECO:0000256" key="5">
    <source>
        <dbReference type="ARBA" id="ARBA00022692"/>
    </source>
</evidence>
<dbReference type="InterPro" id="IPR004089">
    <property type="entry name" value="MCPsignal_dom"/>
</dbReference>
<evidence type="ECO:0000313" key="15">
    <source>
        <dbReference type="EMBL" id="QCI15460.1"/>
    </source>
</evidence>
<dbReference type="SUPFAM" id="SSF58104">
    <property type="entry name" value="Methyl-accepting chemotaxis protein (MCP) signaling domain"/>
    <property type="match status" value="1"/>
</dbReference>
<evidence type="ECO:0000256" key="10">
    <source>
        <dbReference type="PROSITE-ProRule" id="PRU00284"/>
    </source>
</evidence>
<dbReference type="Pfam" id="PF00015">
    <property type="entry name" value="MCPsignal"/>
    <property type="match status" value="1"/>
</dbReference>
<dbReference type="GO" id="GO:0006935">
    <property type="term" value="P:chemotaxis"/>
    <property type="evidence" value="ECO:0007669"/>
    <property type="project" value="UniProtKB-KW"/>
</dbReference>
<organism evidence="15 16">
    <name type="scientific">Pseudomonas putida</name>
    <name type="common">Arthrobacter siderocapsulatus</name>
    <dbReference type="NCBI Taxonomy" id="303"/>
    <lineage>
        <taxon>Bacteria</taxon>
        <taxon>Pseudomonadati</taxon>
        <taxon>Pseudomonadota</taxon>
        <taxon>Gammaproteobacteria</taxon>
        <taxon>Pseudomonadales</taxon>
        <taxon>Pseudomonadaceae</taxon>
        <taxon>Pseudomonas</taxon>
    </lineage>
</organism>
<dbReference type="AlphaFoldDB" id="A0A4D6XL21"/>
<evidence type="ECO:0000256" key="12">
    <source>
        <dbReference type="SAM" id="Phobius"/>
    </source>
</evidence>
<comment type="subcellular location">
    <subcellularLocation>
        <location evidence="1">Cell membrane</location>
        <topology evidence="1">Multi-pass membrane protein</topology>
    </subcellularLocation>
</comment>
<evidence type="ECO:0000256" key="11">
    <source>
        <dbReference type="SAM" id="MobiDB-lite"/>
    </source>
</evidence>
<evidence type="ECO:0000256" key="6">
    <source>
        <dbReference type="ARBA" id="ARBA00022989"/>
    </source>
</evidence>
<dbReference type="GO" id="GO:0007165">
    <property type="term" value="P:signal transduction"/>
    <property type="evidence" value="ECO:0007669"/>
    <property type="project" value="UniProtKB-KW"/>
</dbReference>
<evidence type="ECO:0000259" key="14">
    <source>
        <dbReference type="PROSITE" id="PS50885"/>
    </source>
</evidence>
<dbReference type="OrthoDB" id="2489132at2"/>
<feature type="domain" description="HAMP" evidence="14">
    <location>
        <begin position="36"/>
        <end position="90"/>
    </location>
</feature>
<dbReference type="EMBL" id="CP039371">
    <property type="protein sequence ID" value="QCI15460.1"/>
    <property type="molecule type" value="Genomic_DNA"/>
</dbReference>
<keyword evidence="2" id="KW-1003">Cell membrane</keyword>
<keyword evidence="4" id="KW-0145">Chemotaxis</keyword>
<dbReference type="Proteomes" id="UP000298551">
    <property type="component" value="Chromosome"/>
</dbReference>
<dbReference type="GO" id="GO:0005886">
    <property type="term" value="C:plasma membrane"/>
    <property type="evidence" value="ECO:0007669"/>
    <property type="project" value="UniProtKB-SubCell"/>
</dbReference>
<dbReference type="Gene3D" id="1.10.287.950">
    <property type="entry name" value="Methyl-accepting chemotaxis protein"/>
    <property type="match status" value="1"/>
</dbReference>
<dbReference type="PRINTS" id="PR00260">
    <property type="entry name" value="CHEMTRNSDUCR"/>
</dbReference>